<evidence type="ECO:0000256" key="4">
    <source>
        <dbReference type="ARBA" id="ARBA00022691"/>
    </source>
</evidence>
<dbReference type="GO" id="GO:0106339">
    <property type="term" value="F:tRNA (cytidine(32)-2'-O)-methyltransferase activity"/>
    <property type="evidence" value="ECO:0007669"/>
    <property type="project" value="RHEA"/>
</dbReference>
<comment type="function">
    <text evidence="5">Catalyzes the formation of 2'O-methylated cytidine (Cm32) or 2'O-methylated uridine (Um32) at position 32 in tRNA.</text>
</comment>
<sequence length="270" mass="29529">MAGTDKRKADAAKNLPKGPAMVLVVPQLGDNIGAAARAMLNFALTDLRLVAPRDGWPNPRAWKAASGADSLLDNAKVVTTTEEAVGDLDFVLATTARPRDMVKPVYTPEEAVRRMRAHLKAGGNPGFLFGPERTGLTNDDLALADAVVTVPLNPAFSSLNLAQAVLLMAYEWNRAGDETPDEELPMADTRPATKSELLGLFTHLEEELDDTGFLRPEEKRPAMIRNIRNLFQRAAMTEQEVRTFRGIISALTKHAYRRAREELGVKKSGD</sequence>
<comment type="catalytic activity">
    <reaction evidence="5">
        <text>uridine(32) in tRNA + S-adenosyl-L-methionine = 2'-O-methyluridine(32) in tRNA + S-adenosyl-L-homocysteine + H(+)</text>
        <dbReference type="Rhea" id="RHEA:42936"/>
        <dbReference type="Rhea" id="RHEA-COMP:10107"/>
        <dbReference type="Rhea" id="RHEA-COMP:10290"/>
        <dbReference type="ChEBI" id="CHEBI:15378"/>
        <dbReference type="ChEBI" id="CHEBI:57856"/>
        <dbReference type="ChEBI" id="CHEBI:59789"/>
        <dbReference type="ChEBI" id="CHEBI:65315"/>
        <dbReference type="ChEBI" id="CHEBI:74478"/>
        <dbReference type="EC" id="2.1.1.200"/>
    </reaction>
</comment>
<dbReference type="RefSeq" id="WP_045444502.1">
    <property type="nucleotide sequence ID" value="NZ_BBIO01000005.1"/>
</dbReference>
<evidence type="ECO:0000256" key="5">
    <source>
        <dbReference type="RuleBase" id="RU362024"/>
    </source>
</evidence>
<comment type="subcellular location">
    <subcellularLocation>
        <location evidence="5">Cytoplasm</location>
    </subcellularLocation>
</comment>
<dbReference type="Pfam" id="PF00588">
    <property type="entry name" value="SpoU_methylase"/>
    <property type="match status" value="1"/>
</dbReference>
<evidence type="ECO:0000256" key="1">
    <source>
        <dbReference type="ARBA" id="ARBA00007228"/>
    </source>
</evidence>
<dbReference type="PIRSF" id="PIRSF004808">
    <property type="entry name" value="LasT"/>
    <property type="match status" value="1"/>
</dbReference>
<dbReference type="PANTHER" id="PTHR42786">
    <property type="entry name" value="TRNA/RRNA METHYLTRANSFERASE"/>
    <property type="match status" value="1"/>
</dbReference>
<dbReference type="EMBL" id="BBIO01000005">
    <property type="protein sequence ID" value="GAK44712.1"/>
    <property type="molecule type" value="Genomic_DNA"/>
</dbReference>
<evidence type="ECO:0000256" key="3">
    <source>
        <dbReference type="ARBA" id="ARBA00022679"/>
    </source>
</evidence>
<comment type="caution">
    <text evidence="7">The sequence shown here is derived from an EMBL/GenBank/DDBJ whole genome shotgun (WGS) entry which is preliminary data.</text>
</comment>
<dbReference type="GO" id="GO:0005829">
    <property type="term" value="C:cytosol"/>
    <property type="evidence" value="ECO:0007669"/>
    <property type="project" value="TreeGrafter"/>
</dbReference>
<organism evidence="7 8">
    <name type="scientific">Tepidicaulis marinus</name>
    <dbReference type="NCBI Taxonomy" id="1333998"/>
    <lineage>
        <taxon>Bacteria</taxon>
        <taxon>Pseudomonadati</taxon>
        <taxon>Pseudomonadota</taxon>
        <taxon>Alphaproteobacteria</taxon>
        <taxon>Hyphomicrobiales</taxon>
        <taxon>Parvibaculaceae</taxon>
        <taxon>Tepidicaulis</taxon>
    </lineage>
</organism>
<comment type="similarity">
    <text evidence="1">Belongs to the class IV-like SAM-binding methyltransferase superfamily. RNA methyltransferase TrmH family.</text>
</comment>
<gene>
    <name evidence="5" type="primary">trmJ</name>
    <name evidence="7" type="ORF">M2A_1211</name>
</gene>
<feature type="domain" description="tRNA/rRNA methyltransferase SpoU type" evidence="6">
    <location>
        <begin position="21"/>
        <end position="170"/>
    </location>
</feature>
<dbReference type="Proteomes" id="UP000028702">
    <property type="component" value="Unassembled WGS sequence"/>
</dbReference>
<dbReference type="GO" id="GO:0160206">
    <property type="term" value="F:tRNA (cytidine(32)/uridine(32)-2'-O)-methyltransferase activity"/>
    <property type="evidence" value="ECO:0007669"/>
    <property type="project" value="UniProtKB-EC"/>
</dbReference>
<dbReference type="GO" id="GO:0003723">
    <property type="term" value="F:RNA binding"/>
    <property type="evidence" value="ECO:0007669"/>
    <property type="project" value="InterPro"/>
</dbReference>
<dbReference type="AlphaFoldDB" id="A0A081B9J4"/>
<dbReference type="EC" id="2.1.1.200" evidence="5"/>
<keyword evidence="8" id="KW-1185">Reference proteome</keyword>
<dbReference type="eggNOG" id="COG0565">
    <property type="taxonomic scope" value="Bacteria"/>
</dbReference>
<protein>
    <recommendedName>
        <fullName evidence="5">tRNA (cytidine/uridine-2'-O-)-methyltransferase TrmJ</fullName>
        <ecNumber evidence="5">2.1.1.200</ecNumber>
    </recommendedName>
    <alternativeName>
        <fullName evidence="5">tRNA (cytidine(32)/uridine(32)-2'-O)-methyltransferase</fullName>
    </alternativeName>
    <alternativeName>
        <fullName evidence="5">tRNA Cm32/Um32 methyltransferase</fullName>
    </alternativeName>
</protein>
<proteinExistence type="inferred from homology"/>
<accession>A0A081B9J4</accession>
<keyword evidence="4 5" id="KW-0949">S-adenosyl-L-methionine</keyword>
<dbReference type="InterPro" id="IPR001537">
    <property type="entry name" value="SpoU_MeTrfase"/>
</dbReference>
<keyword evidence="2 5" id="KW-0489">Methyltransferase</keyword>
<dbReference type="PANTHER" id="PTHR42786:SF7">
    <property type="entry name" value="TRNA_RRNA METHYLTRANSFERASE SPOU TYPE DOMAIN-CONTAINING PROTEIN"/>
    <property type="match status" value="1"/>
</dbReference>
<comment type="catalytic activity">
    <reaction evidence="5">
        <text>cytidine(32) in tRNA + S-adenosyl-L-methionine = 2'-O-methylcytidine(32) in tRNA + S-adenosyl-L-homocysteine + H(+)</text>
        <dbReference type="Rhea" id="RHEA:42932"/>
        <dbReference type="Rhea" id="RHEA-COMP:10288"/>
        <dbReference type="Rhea" id="RHEA-COMP:10289"/>
        <dbReference type="ChEBI" id="CHEBI:15378"/>
        <dbReference type="ChEBI" id="CHEBI:57856"/>
        <dbReference type="ChEBI" id="CHEBI:59789"/>
        <dbReference type="ChEBI" id="CHEBI:74495"/>
        <dbReference type="ChEBI" id="CHEBI:82748"/>
        <dbReference type="EC" id="2.1.1.200"/>
    </reaction>
</comment>
<dbReference type="Gene3D" id="1.10.8.590">
    <property type="match status" value="1"/>
</dbReference>
<evidence type="ECO:0000259" key="6">
    <source>
        <dbReference type="Pfam" id="PF00588"/>
    </source>
</evidence>
<dbReference type="CDD" id="cd18093">
    <property type="entry name" value="SpoU-like_TrmJ"/>
    <property type="match status" value="1"/>
</dbReference>
<dbReference type="InterPro" id="IPR004384">
    <property type="entry name" value="RNA_MeTrfase_TrmJ/LasT"/>
</dbReference>
<dbReference type="Gene3D" id="3.40.1280.10">
    <property type="match status" value="1"/>
</dbReference>
<dbReference type="SUPFAM" id="SSF75217">
    <property type="entry name" value="alpha/beta knot"/>
    <property type="match status" value="1"/>
</dbReference>
<name>A0A081B9J4_9HYPH</name>
<dbReference type="InterPro" id="IPR029028">
    <property type="entry name" value="Alpha/beta_knot_MTases"/>
</dbReference>
<comment type="subunit">
    <text evidence="5">Homodimer.</text>
</comment>
<dbReference type="InterPro" id="IPR029026">
    <property type="entry name" value="tRNA_m1G_MTases_N"/>
</dbReference>
<evidence type="ECO:0000313" key="8">
    <source>
        <dbReference type="Proteomes" id="UP000028702"/>
    </source>
</evidence>
<keyword evidence="3 7" id="KW-0808">Transferase</keyword>
<reference evidence="7 8" key="1">
    <citation type="submission" date="2014-07" db="EMBL/GenBank/DDBJ databases">
        <title>Tepidicaulis marinum gen. nov., sp. nov., a novel marine bacterium denitrifying nitrate to nitrous oxide strictly under microaerobic conditions.</title>
        <authorList>
            <person name="Takeuchi M."/>
            <person name="Yamagishi T."/>
            <person name="Kamagata Y."/>
            <person name="Oshima K."/>
            <person name="Hattori M."/>
            <person name="Katayama T."/>
            <person name="Hanada S."/>
            <person name="Tamaki H."/>
            <person name="Marumo K."/>
            <person name="Maeda H."/>
            <person name="Nedachi M."/>
            <person name="Iwasaki W."/>
            <person name="Suwa Y."/>
            <person name="Sakata S."/>
        </authorList>
    </citation>
    <scope>NUCLEOTIDE SEQUENCE [LARGE SCALE GENOMIC DNA]</scope>
    <source>
        <strain evidence="7 8">MA2</strain>
    </source>
</reference>
<evidence type="ECO:0000256" key="2">
    <source>
        <dbReference type="ARBA" id="ARBA00022603"/>
    </source>
</evidence>
<keyword evidence="5" id="KW-0819">tRNA processing</keyword>
<dbReference type="STRING" id="1333998.M2A_1211"/>
<evidence type="ECO:0000313" key="7">
    <source>
        <dbReference type="EMBL" id="GAK44712.1"/>
    </source>
</evidence>
<dbReference type="GO" id="GO:0002128">
    <property type="term" value="P:tRNA nucleoside ribose methylation"/>
    <property type="evidence" value="ECO:0007669"/>
    <property type="project" value="TreeGrafter"/>
</dbReference>
<keyword evidence="5" id="KW-0963">Cytoplasm</keyword>
<dbReference type="NCBIfam" id="TIGR00050">
    <property type="entry name" value="rRNA_methyl_1"/>
    <property type="match status" value="1"/>
</dbReference>